<proteinExistence type="predicted"/>
<gene>
    <name evidence="2" type="primary">Aste57867_20402</name>
    <name evidence="1" type="ORF">As57867_020336</name>
    <name evidence="2" type="ORF">ASTE57867_20402</name>
</gene>
<dbReference type="EMBL" id="CAADRA010006836">
    <property type="protein sequence ID" value="VFT97088.1"/>
    <property type="molecule type" value="Genomic_DNA"/>
</dbReference>
<evidence type="ECO:0000313" key="3">
    <source>
        <dbReference type="Proteomes" id="UP000332933"/>
    </source>
</evidence>
<accession>A0A485LJL6</accession>
<evidence type="ECO:0000313" key="1">
    <source>
        <dbReference type="EMBL" id="KAF0687910.1"/>
    </source>
</evidence>
<dbReference type="AlphaFoldDB" id="A0A485LJL6"/>
<name>A0A485LJL6_9STRA</name>
<sequence>MGGQELEKRDHFVIGNVGDRGRRGNEATTQGQLFGCVGTAFCLAEPRRMVIKTTKGNLPMKLRLESNQTKLQWECMVVDMAQHPPNGSTLPVCFVLASLQRPTPQRQDHPSPRINFDACSVDLSSASIDVASLHLQLLSFSGKTTHFTFELAPRAVDTIALLELEVHDLETKLAYWQETSMTSEGMVVASHETTPRGDIVAWVVRTELSPHNYVLAEDSSRFCNLACTTSKCGATAARPRRASSSSFSKNNIVAESQCLETYHRLSYVTTVARGHFMCVQNVSATESS</sequence>
<dbReference type="EMBL" id="VJMH01006813">
    <property type="protein sequence ID" value="KAF0687910.1"/>
    <property type="molecule type" value="Genomic_DNA"/>
</dbReference>
<evidence type="ECO:0000313" key="2">
    <source>
        <dbReference type="EMBL" id="VFT97088.1"/>
    </source>
</evidence>
<protein>
    <submittedName>
        <fullName evidence="2">Aste57867_20402 protein</fullName>
    </submittedName>
</protein>
<keyword evidence="3" id="KW-1185">Reference proteome</keyword>
<dbReference type="Proteomes" id="UP000332933">
    <property type="component" value="Unassembled WGS sequence"/>
</dbReference>
<reference evidence="2 3" key="1">
    <citation type="submission" date="2019-03" db="EMBL/GenBank/DDBJ databases">
        <authorList>
            <person name="Gaulin E."/>
            <person name="Dumas B."/>
        </authorList>
    </citation>
    <scope>NUCLEOTIDE SEQUENCE [LARGE SCALE GENOMIC DNA]</scope>
    <source>
        <strain evidence="2">CBS 568.67</strain>
    </source>
</reference>
<reference evidence="1" key="2">
    <citation type="submission" date="2019-06" db="EMBL/GenBank/DDBJ databases">
        <title>Genomics analysis of Aphanomyces spp. identifies a new class of oomycete effector associated with host adaptation.</title>
        <authorList>
            <person name="Gaulin E."/>
        </authorList>
    </citation>
    <scope>NUCLEOTIDE SEQUENCE</scope>
    <source>
        <strain evidence="1">CBS 578.67</strain>
    </source>
</reference>
<organism evidence="2 3">
    <name type="scientific">Aphanomyces stellatus</name>
    <dbReference type="NCBI Taxonomy" id="120398"/>
    <lineage>
        <taxon>Eukaryota</taxon>
        <taxon>Sar</taxon>
        <taxon>Stramenopiles</taxon>
        <taxon>Oomycota</taxon>
        <taxon>Saprolegniomycetes</taxon>
        <taxon>Saprolegniales</taxon>
        <taxon>Verrucalvaceae</taxon>
        <taxon>Aphanomyces</taxon>
    </lineage>
</organism>